<dbReference type="PANTHER" id="PTHR46825">
    <property type="entry name" value="D-ALANYL-D-ALANINE-CARBOXYPEPTIDASE/ENDOPEPTIDASE AMPH"/>
    <property type="match status" value="1"/>
</dbReference>
<name>A0A848GJV0_9BACT</name>
<evidence type="ECO:0000313" key="2">
    <source>
        <dbReference type="EMBL" id="NML38167.1"/>
    </source>
</evidence>
<gene>
    <name evidence="2" type="ORF">HHL17_13255</name>
</gene>
<comment type="caution">
    <text evidence="2">The sequence shown here is derived from an EMBL/GenBank/DDBJ whole genome shotgun (WGS) entry which is preliminary data.</text>
</comment>
<dbReference type="Pfam" id="PF00144">
    <property type="entry name" value="Beta-lactamase"/>
    <property type="match status" value="1"/>
</dbReference>
<dbReference type="InterPro" id="IPR001466">
    <property type="entry name" value="Beta-lactam-related"/>
</dbReference>
<dbReference type="Gene3D" id="3.40.710.10">
    <property type="entry name" value="DD-peptidase/beta-lactamase superfamily"/>
    <property type="match status" value="1"/>
</dbReference>
<dbReference type="InterPro" id="IPR050491">
    <property type="entry name" value="AmpC-like"/>
</dbReference>
<dbReference type="EMBL" id="JABBGC010000001">
    <property type="protein sequence ID" value="NML38167.1"/>
    <property type="molecule type" value="Genomic_DNA"/>
</dbReference>
<dbReference type="InterPro" id="IPR012338">
    <property type="entry name" value="Beta-lactam/transpept-like"/>
</dbReference>
<proteinExistence type="predicted"/>
<dbReference type="RefSeq" id="WP_169225189.1">
    <property type="nucleotide sequence ID" value="NZ_JABBGC010000001.1"/>
</dbReference>
<protein>
    <submittedName>
        <fullName evidence="2">Beta-lactamase family protein</fullName>
    </submittedName>
</protein>
<dbReference type="Proteomes" id="UP000583266">
    <property type="component" value="Unassembled WGS sequence"/>
</dbReference>
<keyword evidence="3" id="KW-1185">Reference proteome</keyword>
<sequence>MKSALSISVITITCLFAGVKTRAQQNNLTDNPLKSKLDSAVHQAALIYLKDSSANGLVIGLTQNGHRQLYRYGENVKGSGQLMPSELYYNIGSVAKTFVATMLAAAVVDRKADLQDDIRKYLPGTFDNLQFNGQPIRLVDLANHTSGLPTTFHDYSWAANLLKGKSLPEQAAFFATYNQDSLLADLHKLKPDTLPGARFRYNSAAYMLLTWIVERIYQQPYDQVVTTYLQKHFGMSHTTPILTQAELSHAAQGYNRQGNQVTYINLEGYFIGPTMNATISDMVSYLQAQLAEKNKAVKLSHQITFHKTTDGFGLGLGWMTNLENGQRYFYHDGNTKLGFNTLCTLYPDQQLGIVLIANDVAGQERLGQLENNIRKFMQ</sequence>
<feature type="domain" description="Beta-lactamase-related" evidence="1">
    <location>
        <begin position="51"/>
        <end position="363"/>
    </location>
</feature>
<dbReference type="PANTHER" id="PTHR46825:SF8">
    <property type="entry name" value="BETA-LACTAMASE-RELATED"/>
    <property type="match status" value="1"/>
</dbReference>
<dbReference type="SUPFAM" id="SSF56601">
    <property type="entry name" value="beta-lactamase/transpeptidase-like"/>
    <property type="match status" value="1"/>
</dbReference>
<evidence type="ECO:0000259" key="1">
    <source>
        <dbReference type="Pfam" id="PF00144"/>
    </source>
</evidence>
<organism evidence="2 3">
    <name type="scientific">Chitinophaga fulva</name>
    <dbReference type="NCBI Taxonomy" id="2728842"/>
    <lineage>
        <taxon>Bacteria</taxon>
        <taxon>Pseudomonadati</taxon>
        <taxon>Bacteroidota</taxon>
        <taxon>Chitinophagia</taxon>
        <taxon>Chitinophagales</taxon>
        <taxon>Chitinophagaceae</taxon>
        <taxon>Chitinophaga</taxon>
    </lineage>
</organism>
<reference evidence="2 3" key="1">
    <citation type="submission" date="2020-04" db="EMBL/GenBank/DDBJ databases">
        <title>Chitinophaga sp. G-6-1-13 sp. nov., isolated from soil.</title>
        <authorList>
            <person name="Dahal R.H."/>
            <person name="Chaudhary D.K."/>
        </authorList>
    </citation>
    <scope>NUCLEOTIDE SEQUENCE [LARGE SCALE GENOMIC DNA]</scope>
    <source>
        <strain evidence="2 3">G-6-1-13</strain>
    </source>
</reference>
<evidence type="ECO:0000313" key="3">
    <source>
        <dbReference type="Proteomes" id="UP000583266"/>
    </source>
</evidence>
<accession>A0A848GJV0</accession>
<dbReference type="AlphaFoldDB" id="A0A848GJV0"/>